<feature type="compositionally biased region" description="Basic and acidic residues" evidence="1">
    <location>
        <begin position="32"/>
        <end position="42"/>
    </location>
</feature>
<evidence type="ECO:0000313" key="3">
    <source>
        <dbReference type="Proteomes" id="UP000026962"/>
    </source>
</evidence>
<feature type="compositionally biased region" description="Basic and acidic residues" evidence="1">
    <location>
        <begin position="50"/>
        <end position="59"/>
    </location>
</feature>
<accession>A0A0E0MN23</accession>
<sequence>MRALKYTSQPFISRTSDWSSVAIFLQVRERIEKPSPKVKGDEASGPARGAGEESFDRGGGRSRGLVQ</sequence>
<protein>
    <submittedName>
        <fullName evidence="2">Uncharacterized protein</fullName>
    </submittedName>
</protein>
<dbReference type="Gramene" id="OPUNC12G12740.1">
    <property type="protein sequence ID" value="OPUNC12G12740.1"/>
    <property type="gene ID" value="OPUNC12G12740"/>
</dbReference>
<dbReference type="AlphaFoldDB" id="A0A0E0MN23"/>
<proteinExistence type="predicted"/>
<dbReference type="EnsemblPlants" id="OPUNC12G12740.1">
    <property type="protein sequence ID" value="OPUNC12G12740.1"/>
    <property type="gene ID" value="OPUNC12G12740"/>
</dbReference>
<name>A0A0E0MN23_ORYPU</name>
<reference evidence="2" key="2">
    <citation type="submission" date="2018-05" db="EMBL/GenBank/DDBJ databases">
        <title>OpunRS2 (Oryza punctata Reference Sequence Version 2).</title>
        <authorList>
            <person name="Zhang J."/>
            <person name="Kudrna D."/>
            <person name="Lee S."/>
            <person name="Talag J."/>
            <person name="Welchert J."/>
            <person name="Wing R.A."/>
        </authorList>
    </citation>
    <scope>NUCLEOTIDE SEQUENCE [LARGE SCALE GENOMIC DNA]</scope>
</reference>
<dbReference type="Proteomes" id="UP000026962">
    <property type="component" value="Chromosome 12"/>
</dbReference>
<reference evidence="2" key="1">
    <citation type="submission" date="2015-04" db="UniProtKB">
        <authorList>
            <consortium name="EnsemblPlants"/>
        </authorList>
    </citation>
    <scope>IDENTIFICATION</scope>
</reference>
<keyword evidence="3" id="KW-1185">Reference proteome</keyword>
<dbReference type="HOGENOM" id="CLU_2816863_0_0_1"/>
<evidence type="ECO:0000256" key="1">
    <source>
        <dbReference type="SAM" id="MobiDB-lite"/>
    </source>
</evidence>
<evidence type="ECO:0000313" key="2">
    <source>
        <dbReference type="EnsemblPlants" id="OPUNC12G12740.1"/>
    </source>
</evidence>
<organism evidence="2">
    <name type="scientific">Oryza punctata</name>
    <name type="common">Red rice</name>
    <dbReference type="NCBI Taxonomy" id="4537"/>
    <lineage>
        <taxon>Eukaryota</taxon>
        <taxon>Viridiplantae</taxon>
        <taxon>Streptophyta</taxon>
        <taxon>Embryophyta</taxon>
        <taxon>Tracheophyta</taxon>
        <taxon>Spermatophyta</taxon>
        <taxon>Magnoliopsida</taxon>
        <taxon>Liliopsida</taxon>
        <taxon>Poales</taxon>
        <taxon>Poaceae</taxon>
        <taxon>BOP clade</taxon>
        <taxon>Oryzoideae</taxon>
        <taxon>Oryzeae</taxon>
        <taxon>Oryzinae</taxon>
        <taxon>Oryza</taxon>
    </lineage>
</organism>
<feature type="region of interest" description="Disordered" evidence="1">
    <location>
        <begin position="32"/>
        <end position="67"/>
    </location>
</feature>